<proteinExistence type="predicted"/>
<sequence length="11" mass="1328">YCIKNDCSRLL</sequence>
<dbReference type="Proteomes" id="UP000030780">
    <property type="component" value="Unassembled WGS sequence"/>
</dbReference>
<feature type="non-terminal residue" evidence="1">
    <location>
        <position position="1"/>
    </location>
</feature>
<feature type="non-terminal residue" evidence="1">
    <location>
        <position position="11"/>
    </location>
</feature>
<accession>M7WR23</accession>
<gene>
    <name evidence="1" type="ORF">KM1_136400</name>
</gene>
<name>M7WR23_ENTHI</name>
<evidence type="ECO:0000313" key="1">
    <source>
        <dbReference type="EMBL" id="EMS13859.1"/>
    </source>
</evidence>
<reference evidence="1 2" key="1">
    <citation type="submission" date="2013-01" db="EMBL/GenBank/DDBJ databases">
        <authorList>
            <person name="Inman J."/>
            <person name="Zafar N."/>
            <person name="Lorenzi H."/>
            <person name="Caler E."/>
        </authorList>
    </citation>
    <scope>NUCLEOTIDE SEQUENCE [LARGE SCALE GENOMIC DNA]</scope>
    <source>
        <strain evidence="1 2">HM-3:IMSS</strain>
    </source>
</reference>
<dbReference type="EMBL" id="KB638096">
    <property type="protein sequence ID" value="EMS13859.1"/>
    <property type="molecule type" value="Genomic_DNA"/>
</dbReference>
<protein>
    <submittedName>
        <fullName evidence="1">Uncharacterized protein</fullName>
    </submittedName>
</protein>
<dbReference type="VEuPathDB" id="AmoebaDB:KM1_136400"/>
<evidence type="ECO:0000313" key="2">
    <source>
        <dbReference type="Proteomes" id="UP000030780"/>
    </source>
</evidence>
<organism evidence="1 2">
    <name type="scientific">Entamoeba histolytica HM-3:IMSS</name>
    <dbReference type="NCBI Taxonomy" id="885315"/>
    <lineage>
        <taxon>Eukaryota</taxon>
        <taxon>Amoebozoa</taxon>
        <taxon>Evosea</taxon>
        <taxon>Archamoebae</taxon>
        <taxon>Mastigamoebida</taxon>
        <taxon>Entamoebidae</taxon>
        <taxon>Entamoeba</taxon>
    </lineage>
</organism>